<reference evidence="1" key="1">
    <citation type="submission" date="2023-07" db="EMBL/GenBank/DDBJ databases">
        <title>Black Yeasts Isolated from many extreme environments.</title>
        <authorList>
            <person name="Coleine C."/>
            <person name="Stajich J.E."/>
            <person name="Selbmann L."/>
        </authorList>
    </citation>
    <scope>NUCLEOTIDE SEQUENCE</scope>
    <source>
        <strain evidence="1">CCFEE 5714</strain>
    </source>
</reference>
<dbReference type="Proteomes" id="UP001281147">
    <property type="component" value="Unassembled WGS sequence"/>
</dbReference>
<keyword evidence="2" id="KW-1185">Reference proteome</keyword>
<sequence>MAIHDLNRHEAEKREREHRRQLRLQQEQQQEQQRIAELERRYREEQERHDAARVAAGIAERKRLEDVERREAAAKQAERQRREEQNRVRVEERRRREEERQRGESSRGVFGRSNSVGFGTVTIRRPTQAQPQSQVQKMDMPKFGAKQSQSTQTVGGGWGSGVAEIKPISYAEEQEAEAARQRARGFDESGSVDAPPEPPQRNNGTFASLLDTHELDTLDQRRYKPQRRNERTGRGQYGRSWDSRNQDLFSSPEDVDDALPPTPQFPTANDIRPKYESADPFARPHTPQRVPYSNRPRSNTYPTEDEGGYRATPVTASDYRPPNASRYDESQADSWQHLSHRRTQSDPPPPPVSPAQLRNQPRRRPFDDPETLERNFRAHQQSRRPPPSPQLTGSHYMPPAVPSADPNPNIQSAHPRRCARCLEPGHTARECTSPVVKSRCKNCGEAGHMWRDCPKKREDWRSRPPVRSVGSTAHQREDPNEPSFFSTREAAMRTFERFSGAESERQPAVEARRPAGQQTEQRAVNPFERTSMQTEDSTTTADVEESEAEAAARRAKRLARGFADEEAEPEDRGVRSKALRRQQSSRRTIFSSAKDDDEAADEAESMREERAARKAARKAAREAAAKQRREQGTPVKLPEFISVQNLAQSLGVRYENFVERLERLGYDDLFPGKVLNSEISGMIAMEYSFDPIFESSTLDQEDGERDLKARPEVPVEEKETLPTRPPVVTIMGHVDHGKTTILDFLRKSSVAAGEAGGITQHIGAFSVPMSASGSNSGKTITFLDTPGHAAFLAMRQRGANVTDIVILVVAADDSVKPQTLESLRCAREAGVPILVAINKVDKEGADVQRVKQDLARNGVEIEDFGGEVQVVCVSGKTGEGMEELEEAVVTLSEILDHRAEVVEGVEGWVLEATTKSHGRVATVLVKRGTLRPGAVLVAGRVWARVKTLRNERGEIVEAVGPGLPVEVDGWREQASAGDEVLQAPSEQKAGSVVEYRQEKFEREKMGVDMEAVNEARRMEQEKRAREKKAEKFAGYGDVLLEPEEVQQEPEKEATTGGGQITVPFIIKADVSGSAEAVAAYIPSLTSPLITPQILSSSVGPIHESDIELASAAQGHIIAFNLPANELARGQAEARGVRVLENNVIYRVLDDVRGVLEEKLPPILSQRVLGEAEVGAVFEVGVGGRRKTKIAGTKVRNGVVGLRSRVRVLRGEGGEKVYDGAITSLKNVKKDVQEMRKGTECGMGFEGGWQGFEVGDLVQTYEEISEKRRLL</sequence>
<evidence type="ECO:0000313" key="1">
    <source>
        <dbReference type="EMBL" id="KAK3715585.1"/>
    </source>
</evidence>
<keyword evidence="1" id="KW-0396">Initiation factor</keyword>
<organism evidence="1 2">
    <name type="scientific">Vermiconidia calcicola</name>
    <dbReference type="NCBI Taxonomy" id="1690605"/>
    <lineage>
        <taxon>Eukaryota</taxon>
        <taxon>Fungi</taxon>
        <taxon>Dikarya</taxon>
        <taxon>Ascomycota</taxon>
        <taxon>Pezizomycotina</taxon>
        <taxon>Dothideomycetes</taxon>
        <taxon>Dothideomycetidae</taxon>
        <taxon>Mycosphaerellales</taxon>
        <taxon>Extremaceae</taxon>
        <taxon>Vermiconidia</taxon>
    </lineage>
</organism>
<gene>
    <name evidence="1" type="primary">IFM1_2</name>
    <name evidence="1" type="ORF">LTR37_007073</name>
</gene>
<evidence type="ECO:0000313" key="2">
    <source>
        <dbReference type="Proteomes" id="UP001281147"/>
    </source>
</evidence>
<accession>A0ACC3NEZ5</accession>
<name>A0ACC3NEZ5_9PEZI</name>
<proteinExistence type="predicted"/>
<dbReference type="EMBL" id="JAUTXU010000048">
    <property type="protein sequence ID" value="KAK3715585.1"/>
    <property type="molecule type" value="Genomic_DNA"/>
</dbReference>
<comment type="caution">
    <text evidence="1">The sequence shown here is derived from an EMBL/GenBank/DDBJ whole genome shotgun (WGS) entry which is preliminary data.</text>
</comment>
<protein>
    <submittedName>
        <fullName evidence="1">Translation initiation factor IF-2</fullName>
    </submittedName>
</protein>
<keyword evidence="1" id="KW-0648">Protein biosynthesis</keyword>